<dbReference type="InterPro" id="IPR025209">
    <property type="entry name" value="DUF4209"/>
</dbReference>
<gene>
    <name evidence="3" type="ORF">C9374_005468</name>
</gene>
<evidence type="ECO:0000313" key="3">
    <source>
        <dbReference type="EMBL" id="KAG2382266.1"/>
    </source>
</evidence>
<organism evidence="3 4">
    <name type="scientific">Naegleria lovaniensis</name>
    <name type="common">Amoeba</name>
    <dbReference type="NCBI Taxonomy" id="51637"/>
    <lineage>
        <taxon>Eukaryota</taxon>
        <taxon>Discoba</taxon>
        <taxon>Heterolobosea</taxon>
        <taxon>Tetramitia</taxon>
        <taxon>Eutetramitia</taxon>
        <taxon>Vahlkampfiidae</taxon>
        <taxon>Naegleria</taxon>
    </lineage>
</organism>
<feature type="domain" description="DUF4209" evidence="2">
    <location>
        <begin position="287"/>
        <end position="377"/>
    </location>
</feature>
<proteinExistence type="predicted"/>
<dbReference type="EMBL" id="PYSW02000024">
    <property type="protein sequence ID" value="KAG2382266.1"/>
    <property type="molecule type" value="Genomic_DNA"/>
</dbReference>
<dbReference type="InterPro" id="IPR039635">
    <property type="entry name" value="ERMARD"/>
</dbReference>
<dbReference type="AlphaFoldDB" id="A0AA88KN76"/>
<reference evidence="3 4" key="1">
    <citation type="journal article" date="2018" name="BMC Genomics">
        <title>The genome of Naegleria lovaniensis, the basis for a comparative approach to unravel pathogenicity factors of the human pathogenic amoeba N. fowleri.</title>
        <authorList>
            <person name="Liechti N."/>
            <person name="Schurch N."/>
            <person name="Bruggmann R."/>
            <person name="Wittwer M."/>
        </authorList>
    </citation>
    <scope>NUCLEOTIDE SEQUENCE [LARGE SCALE GENOMIC DNA]</scope>
    <source>
        <strain evidence="3 4">ATCC 30569</strain>
    </source>
</reference>
<dbReference type="RefSeq" id="XP_044547945.1">
    <property type="nucleotide sequence ID" value="XM_044695221.1"/>
</dbReference>
<dbReference type="PANTHER" id="PTHR31701">
    <property type="entry name" value="ENDOPLASMIC RETICULUM MEMBRANE-ASSOCIATED RNA DEGRADATION PROTEIN"/>
    <property type="match status" value="1"/>
</dbReference>
<dbReference type="PANTHER" id="PTHR31701:SF2">
    <property type="entry name" value="ENDOPLASMIC RETICULUM MEMBRANE-ASSOCIATED RNA DEGRADATION PROTEIN"/>
    <property type="match status" value="1"/>
</dbReference>
<dbReference type="Pfam" id="PF13910">
    <property type="entry name" value="DUF4209"/>
    <property type="match status" value="1"/>
</dbReference>
<feature type="coiled-coil region" evidence="1">
    <location>
        <begin position="58"/>
        <end position="92"/>
    </location>
</feature>
<keyword evidence="1" id="KW-0175">Coiled coil</keyword>
<comment type="caution">
    <text evidence="3">The sequence shown here is derived from an EMBL/GenBank/DDBJ whole genome shotgun (WGS) entry which is preliminary data.</text>
</comment>
<dbReference type="GeneID" id="68097923"/>
<sequence>MLQPNGSETQQQQQPIHNSLLPHRSHPLLNHFIYNYNIQILNNQSSSLLNSSNFPSSIDEYETLKSQLQQELDQHLQSLQEHEESAYQQENNVIFVMDEYLSCLSMSVSKLVCKSSEWNQHNESVLIQQVKNYIDEKSGLLRLESVEFNSQHEEIINDEGFPLFNLSSDNERFITTPSLEVINSTSETMNSTNNHQQVLTSNFVQASIKLRDVCKACFLIEKNFGLISILLENKDQNNLYQSERENILRDLQLCQQPVDSLKYLQQIYMENPKINNYAIFSFLSTLVEHLMTSIVYSVSIQEYGKQSNEIVIPVTLTEILECEALKRVIPLKLLNCIKVFMGPPKGLNLRNVLYHGFLDESELHECYLNFLWKIYFTACRHVALYYSCHDEKRDTNNDHSLPNNSNTVVPSQEYEFRKKFMLKPRNDMSGEEFSQLFEYQKGLLLYMHSQDESMINHILDSSYFVIPTRRRIIGNAFRFLKKGITEKSQIDLQLSLCLLFPQFESALRRLYVAGNEKVDERTWCAQNEEFFSTLEVIFGNHLETSIYSDTILGVNKMTSTSTNAVATSVSEQARLTPNEIFNILHESVGDCLMDSFIFYGGPRLRDKIAHCQVLNQLNPQLVQHYFLIFLVLCVQLSHNKMELFSKCEDSFMKHSTNEMMNENTCSSHASSLFHTMQHFLNRSTPSYSFYDIRTKFIRVWNQLRTKLMDTHSYYICKNYDDSENETNVNTVVKELQDYTCVMNREGFSLSKNLNQEEMLQESNLDESKLNELILKIENNFKKGTPKNVQFTVRDCCMYLTKKYPNMTSKHSNTDLSSILFTNIPLTYFNHFHYPGQQISNIDILVRIVEHLESALQALQDRYKEHCILINERKARTPHRKFYSILIQSKPLLLLIFEFLLELLGIQFDIINRKHASPEEGDGKKRLTWVLQIMTQAERIVGQIKEGTIGLLNSKWMEFMVMREKNILNDRASYLSD</sequence>
<evidence type="ECO:0000256" key="1">
    <source>
        <dbReference type="SAM" id="Coils"/>
    </source>
</evidence>
<dbReference type="Proteomes" id="UP000816034">
    <property type="component" value="Unassembled WGS sequence"/>
</dbReference>
<evidence type="ECO:0000259" key="2">
    <source>
        <dbReference type="Pfam" id="PF13910"/>
    </source>
</evidence>
<evidence type="ECO:0000313" key="4">
    <source>
        <dbReference type="Proteomes" id="UP000816034"/>
    </source>
</evidence>
<keyword evidence="4" id="KW-1185">Reference proteome</keyword>
<name>A0AA88KN76_NAELO</name>
<protein>
    <recommendedName>
        <fullName evidence="2">DUF4209 domain-containing protein</fullName>
    </recommendedName>
</protein>
<accession>A0AA88KN76</accession>